<comment type="caution">
    <text evidence="2">The sequence shown here is derived from an EMBL/GenBank/DDBJ whole genome shotgun (WGS) entry which is preliminary data.</text>
</comment>
<feature type="region of interest" description="Disordered" evidence="1">
    <location>
        <begin position="47"/>
        <end position="69"/>
    </location>
</feature>
<dbReference type="Proteomes" id="UP000233551">
    <property type="component" value="Unassembled WGS sequence"/>
</dbReference>
<feature type="compositionally biased region" description="Polar residues" evidence="1">
    <location>
        <begin position="142"/>
        <end position="151"/>
    </location>
</feature>
<sequence length="151" mass="17058">MTLTLPCDKEVAIREPFIQEQLCAQTPIHALQTPIRALQTPIRMSRRPVMRSNTQSRAQTPRRALRRPSRALRCPVVRLVASDEYSKRPPACSIRPSARPDARAHPRRTSSTHPYARAHARRLGARPHAYTQVSEHPFESPAESSDSPTLL</sequence>
<evidence type="ECO:0000313" key="2">
    <source>
        <dbReference type="EMBL" id="PKI74508.1"/>
    </source>
</evidence>
<evidence type="ECO:0000256" key="1">
    <source>
        <dbReference type="SAM" id="MobiDB-lite"/>
    </source>
</evidence>
<keyword evidence="3" id="KW-1185">Reference proteome</keyword>
<proteinExistence type="predicted"/>
<gene>
    <name evidence="2" type="ORF">CRG98_005128</name>
</gene>
<accession>A0A2I0L1C2</accession>
<reference evidence="2 3" key="1">
    <citation type="submission" date="2017-11" db="EMBL/GenBank/DDBJ databases">
        <title>De-novo sequencing of pomegranate (Punica granatum L.) genome.</title>
        <authorList>
            <person name="Akparov Z."/>
            <person name="Amiraslanov A."/>
            <person name="Hajiyeva S."/>
            <person name="Abbasov M."/>
            <person name="Kaur K."/>
            <person name="Hamwieh A."/>
            <person name="Solovyev V."/>
            <person name="Salamov A."/>
            <person name="Braich B."/>
            <person name="Kosarev P."/>
            <person name="Mahmoud A."/>
            <person name="Hajiyev E."/>
            <person name="Babayeva S."/>
            <person name="Izzatullayeva V."/>
            <person name="Mammadov A."/>
            <person name="Mammadov A."/>
            <person name="Sharifova S."/>
            <person name="Ojaghi J."/>
            <person name="Eynullazada K."/>
            <person name="Bayramov B."/>
            <person name="Abdulazimova A."/>
            <person name="Shahmuradov I."/>
        </authorList>
    </citation>
    <scope>NUCLEOTIDE SEQUENCE [LARGE SCALE GENOMIC DNA]</scope>
    <source>
        <strain evidence="3">cv. AG2017</strain>
        <tissue evidence="2">Leaf</tissue>
    </source>
</reference>
<organism evidence="2 3">
    <name type="scientific">Punica granatum</name>
    <name type="common">Pomegranate</name>
    <dbReference type="NCBI Taxonomy" id="22663"/>
    <lineage>
        <taxon>Eukaryota</taxon>
        <taxon>Viridiplantae</taxon>
        <taxon>Streptophyta</taxon>
        <taxon>Embryophyta</taxon>
        <taxon>Tracheophyta</taxon>
        <taxon>Spermatophyta</taxon>
        <taxon>Magnoliopsida</taxon>
        <taxon>eudicotyledons</taxon>
        <taxon>Gunneridae</taxon>
        <taxon>Pentapetalae</taxon>
        <taxon>rosids</taxon>
        <taxon>malvids</taxon>
        <taxon>Myrtales</taxon>
        <taxon>Lythraceae</taxon>
        <taxon>Punica</taxon>
    </lineage>
</organism>
<dbReference type="AlphaFoldDB" id="A0A2I0L1C2"/>
<name>A0A2I0L1C2_PUNGR</name>
<feature type="region of interest" description="Disordered" evidence="1">
    <location>
        <begin position="85"/>
        <end position="151"/>
    </location>
</feature>
<evidence type="ECO:0000313" key="3">
    <source>
        <dbReference type="Proteomes" id="UP000233551"/>
    </source>
</evidence>
<feature type="compositionally biased region" description="Basic residues" evidence="1">
    <location>
        <begin position="105"/>
        <end position="125"/>
    </location>
</feature>
<protein>
    <submittedName>
        <fullName evidence="2">Uncharacterized protein</fullName>
    </submittedName>
</protein>
<dbReference type="EMBL" id="PGOL01000204">
    <property type="protein sequence ID" value="PKI74508.1"/>
    <property type="molecule type" value="Genomic_DNA"/>
</dbReference>